<dbReference type="EMBL" id="FOLG01000003">
    <property type="protein sequence ID" value="SFC25836.1"/>
    <property type="molecule type" value="Genomic_DNA"/>
</dbReference>
<dbReference type="Proteomes" id="UP000198728">
    <property type="component" value="Unassembled WGS sequence"/>
</dbReference>
<dbReference type="OrthoDB" id="9779623at2"/>
<dbReference type="GO" id="GO:0016491">
    <property type="term" value="F:oxidoreductase activity"/>
    <property type="evidence" value="ECO:0007669"/>
    <property type="project" value="UniProtKB-KW"/>
</dbReference>
<dbReference type="SMART" id="SM00822">
    <property type="entry name" value="PKS_KR"/>
    <property type="match status" value="1"/>
</dbReference>
<feature type="domain" description="Ketoreductase" evidence="3">
    <location>
        <begin position="14"/>
        <end position="177"/>
    </location>
</feature>
<protein>
    <submittedName>
        <fullName evidence="4">NAD(P)-dependent dehydrogenase, short-chain alcohol dehydrogenase family</fullName>
    </submittedName>
</protein>
<evidence type="ECO:0000259" key="3">
    <source>
        <dbReference type="SMART" id="SM00822"/>
    </source>
</evidence>
<name>A0A1I1HPQ6_9RHOB</name>
<dbReference type="Pfam" id="PF13561">
    <property type="entry name" value="adh_short_C2"/>
    <property type="match status" value="1"/>
</dbReference>
<dbReference type="InterPro" id="IPR057326">
    <property type="entry name" value="KR_dom"/>
</dbReference>
<proteinExistence type="inferred from homology"/>
<reference evidence="4 5" key="1">
    <citation type="submission" date="2016-10" db="EMBL/GenBank/DDBJ databases">
        <authorList>
            <person name="de Groot N.N."/>
        </authorList>
    </citation>
    <scope>NUCLEOTIDE SEQUENCE [LARGE SCALE GENOMIC DNA]</scope>
    <source>
        <strain evidence="4 5">DSM 19548</strain>
    </source>
</reference>
<dbReference type="PRINTS" id="PR00081">
    <property type="entry name" value="GDHRDH"/>
</dbReference>
<dbReference type="STRING" id="441112.SAMN04488094_103237"/>
<organism evidence="4 5">
    <name type="scientific">Tropicimonas isoalkanivorans</name>
    <dbReference type="NCBI Taxonomy" id="441112"/>
    <lineage>
        <taxon>Bacteria</taxon>
        <taxon>Pseudomonadati</taxon>
        <taxon>Pseudomonadota</taxon>
        <taxon>Alphaproteobacteria</taxon>
        <taxon>Rhodobacterales</taxon>
        <taxon>Roseobacteraceae</taxon>
        <taxon>Tropicimonas</taxon>
    </lineage>
</organism>
<evidence type="ECO:0000313" key="4">
    <source>
        <dbReference type="EMBL" id="SFC25836.1"/>
    </source>
</evidence>
<dbReference type="PANTHER" id="PTHR43477:SF1">
    <property type="entry name" value="DIHYDROANTICAPSIN 7-DEHYDROGENASE"/>
    <property type="match status" value="1"/>
</dbReference>
<keyword evidence="2" id="KW-0560">Oxidoreductase</keyword>
<dbReference type="Gene3D" id="3.40.50.720">
    <property type="entry name" value="NAD(P)-binding Rossmann-like Domain"/>
    <property type="match status" value="1"/>
</dbReference>
<dbReference type="CDD" id="cd05233">
    <property type="entry name" value="SDR_c"/>
    <property type="match status" value="1"/>
</dbReference>
<dbReference type="RefSeq" id="WP_093360207.1">
    <property type="nucleotide sequence ID" value="NZ_FOLG01000003.1"/>
</dbReference>
<keyword evidence="5" id="KW-1185">Reference proteome</keyword>
<dbReference type="InterPro" id="IPR002347">
    <property type="entry name" value="SDR_fam"/>
</dbReference>
<dbReference type="SUPFAM" id="SSF51735">
    <property type="entry name" value="NAD(P)-binding Rossmann-fold domains"/>
    <property type="match status" value="1"/>
</dbReference>
<dbReference type="PANTHER" id="PTHR43477">
    <property type="entry name" value="DIHYDROANTICAPSIN 7-DEHYDROGENASE"/>
    <property type="match status" value="1"/>
</dbReference>
<evidence type="ECO:0000256" key="2">
    <source>
        <dbReference type="ARBA" id="ARBA00023002"/>
    </source>
</evidence>
<accession>A0A1I1HPQ6</accession>
<dbReference type="InterPro" id="IPR051122">
    <property type="entry name" value="SDR_DHRS6-like"/>
</dbReference>
<evidence type="ECO:0000313" key="5">
    <source>
        <dbReference type="Proteomes" id="UP000198728"/>
    </source>
</evidence>
<gene>
    <name evidence="4" type="ORF">SAMN04488094_103237</name>
</gene>
<dbReference type="AlphaFoldDB" id="A0A1I1HPQ6"/>
<dbReference type="PRINTS" id="PR00080">
    <property type="entry name" value="SDRFAMILY"/>
</dbReference>
<dbReference type="InterPro" id="IPR036291">
    <property type="entry name" value="NAD(P)-bd_dom_sf"/>
</dbReference>
<evidence type="ECO:0000256" key="1">
    <source>
        <dbReference type="ARBA" id="ARBA00006484"/>
    </source>
</evidence>
<sequence>MTSDDIGNRVTQEKRALVTGASSGIGAAIVEKLLADGWNVLGFSRSKPDVVNARFEHVSVDLSSEVDLDAALAEIGRVDAIVHAAGKLRVGEIGNIDLADGRDMWRLHVETSIQLINTIAPRMADGSRIVLVGSRTARGSAARSQYAASKAAMVGLARSFAIELAPRGITVNVVSPGATDTPMLRDPARVSVKPKVPPIGRLVKPGEIAGLAAYLLSEPAASITGQEIVVCGGASL</sequence>
<comment type="similarity">
    <text evidence="1">Belongs to the short-chain dehydrogenases/reductases (SDR) family.</text>
</comment>